<dbReference type="HOGENOM" id="CLU_748328_0_0_1"/>
<name>D8Q752_SCHCM</name>
<feature type="compositionally biased region" description="Polar residues" evidence="1">
    <location>
        <begin position="252"/>
        <end position="285"/>
    </location>
</feature>
<evidence type="ECO:0000256" key="1">
    <source>
        <dbReference type="SAM" id="MobiDB-lite"/>
    </source>
</evidence>
<sequence length="370" mass="40589">MPRPRAIPRVPPAARVELSAGQLLRQRVGQRLAATTCAVPHIRAPVRSFTASTVSRTGADSYNDENKVPDFYVRRKEKRASGKPISEEEKAKDPSLMEHLSDGLLSDEIVASTRRLKSKIPKEMYNEDGVLVHPSGYVIPTPADETPARRERERDLAKQTAAVAERVLEEDFEGVTAHTKAKRRKVPVEVRHEDGSVSHPSGFVPPTPAENFDNLFAWEDAENAKAEAQARLRKADKSSDSASPATPLKSGTLEQQPAHTSGTASGESSRASHNPRSTQTDPGDSSTRKTDEILQQEQRESIQRRKEQEGGLMTELSAGVLAGGVSASTEPRDEKKPTAYATQEGVQTAQHPPDFIEQHPPQRVKNPKKD</sequence>
<dbReference type="InParanoid" id="D8Q752"/>
<dbReference type="Proteomes" id="UP000007431">
    <property type="component" value="Unassembled WGS sequence"/>
</dbReference>
<reference evidence="2 3" key="1">
    <citation type="journal article" date="2010" name="Nat. Biotechnol.">
        <title>Genome sequence of the model mushroom Schizophyllum commune.</title>
        <authorList>
            <person name="Ohm R.A."/>
            <person name="de Jong J.F."/>
            <person name="Lugones L.G."/>
            <person name="Aerts A."/>
            <person name="Kothe E."/>
            <person name="Stajich J.E."/>
            <person name="de Vries R.P."/>
            <person name="Record E."/>
            <person name="Levasseur A."/>
            <person name="Baker S.E."/>
            <person name="Bartholomew K.A."/>
            <person name="Coutinho P.M."/>
            <person name="Erdmann S."/>
            <person name="Fowler T.J."/>
            <person name="Gathman A.C."/>
            <person name="Lombard V."/>
            <person name="Henrissat B."/>
            <person name="Knabe N."/>
            <person name="Kuees U."/>
            <person name="Lilly W.W."/>
            <person name="Lindquist E."/>
            <person name="Lucas S."/>
            <person name="Magnuson J.K."/>
            <person name="Piumi F."/>
            <person name="Raudaskoski M."/>
            <person name="Salamov A."/>
            <person name="Schmutz J."/>
            <person name="Schwarze F.W.M.R."/>
            <person name="vanKuyk P.A."/>
            <person name="Horton J.S."/>
            <person name="Grigoriev I.V."/>
            <person name="Woesten H.A.B."/>
        </authorList>
    </citation>
    <scope>NUCLEOTIDE SEQUENCE [LARGE SCALE GENOMIC DNA]</scope>
    <source>
        <strain evidence="3">H4-8 / FGSC 9210</strain>
    </source>
</reference>
<evidence type="ECO:0000313" key="2">
    <source>
        <dbReference type="EMBL" id="EFI95972.1"/>
    </source>
</evidence>
<dbReference type="OrthoDB" id="3258969at2759"/>
<dbReference type="VEuPathDB" id="FungiDB:SCHCODRAFT_02629690"/>
<feature type="region of interest" description="Disordered" evidence="1">
    <location>
        <begin position="174"/>
        <end position="370"/>
    </location>
</feature>
<protein>
    <submittedName>
        <fullName evidence="2">Expressed protein</fullName>
    </submittedName>
</protein>
<keyword evidence="3" id="KW-1185">Reference proteome</keyword>
<dbReference type="EMBL" id="GL377307">
    <property type="protein sequence ID" value="EFI95972.1"/>
    <property type="molecule type" value="Genomic_DNA"/>
</dbReference>
<evidence type="ECO:0000313" key="3">
    <source>
        <dbReference type="Proteomes" id="UP000007431"/>
    </source>
</evidence>
<organism evidence="3">
    <name type="scientific">Schizophyllum commune (strain H4-8 / FGSC 9210)</name>
    <name type="common">Split gill fungus</name>
    <dbReference type="NCBI Taxonomy" id="578458"/>
    <lineage>
        <taxon>Eukaryota</taxon>
        <taxon>Fungi</taxon>
        <taxon>Dikarya</taxon>
        <taxon>Basidiomycota</taxon>
        <taxon>Agaricomycotina</taxon>
        <taxon>Agaricomycetes</taxon>
        <taxon>Agaricomycetidae</taxon>
        <taxon>Agaricales</taxon>
        <taxon>Schizophyllaceae</taxon>
        <taxon>Schizophyllum</taxon>
    </lineage>
</organism>
<accession>D8Q752</accession>
<feature type="region of interest" description="Disordered" evidence="1">
    <location>
        <begin position="75"/>
        <end position="95"/>
    </location>
</feature>
<feature type="compositionally biased region" description="Basic and acidic residues" evidence="1">
    <location>
        <begin position="286"/>
        <end position="309"/>
    </location>
</feature>
<proteinExistence type="predicted"/>
<dbReference type="GeneID" id="9592520"/>
<dbReference type="eggNOG" id="ENOG502SK55">
    <property type="taxonomic scope" value="Eukaryota"/>
</dbReference>
<gene>
    <name evidence="2" type="ORF">SCHCODRAFT_109633</name>
</gene>
<dbReference type="RefSeq" id="XP_003030875.1">
    <property type="nucleotide sequence ID" value="XM_003030829.1"/>
</dbReference>
<dbReference type="AlphaFoldDB" id="D8Q752"/>
<feature type="compositionally biased region" description="Basic and acidic residues" evidence="1">
    <location>
        <begin position="222"/>
        <end position="239"/>
    </location>
</feature>
<feature type="non-terminal residue" evidence="2">
    <location>
        <position position="370"/>
    </location>
</feature>
<feature type="compositionally biased region" description="Polar residues" evidence="1">
    <location>
        <begin position="340"/>
        <end position="350"/>
    </location>
</feature>
<dbReference type="KEGG" id="scm:SCHCO_02629690"/>
<feature type="compositionally biased region" description="Basic and acidic residues" evidence="1">
    <location>
        <begin position="85"/>
        <end position="95"/>
    </location>
</feature>
<feature type="compositionally biased region" description="Basic and acidic residues" evidence="1">
    <location>
        <begin position="186"/>
        <end position="196"/>
    </location>
</feature>